<dbReference type="Gene3D" id="3.40.20.10">
    <property type="entry name" value="Severin"/>
    <property type="match status" value="3"/>
</dbReference>
<dbReference type="InterPro" id="IPR029006">
    <property type="entry name" value="ADF-H/Gelsolin-like_dom_sf"/>
</dbReference>
<dbReference type="OrthoDB" id="6375767at2759"/>
<dbReference type="PANTHER" id="PTHR11977:SF51">
    <property type="entry name" value="PROTEIN FLIGHTLESS-1 HOMOLOG"/>
    <property type="match status" value="1"/>
</dbReference>
<dbReference type="CDD" id="cd11290">
    <property type="entry name" value="gelsolin_S1_like"/>
    <property type="match status" value="1"/>
</dbReference>
<dbReference type="AlphaFoldDB" id="A0A6A5C9U4"/>
<dbReference type="VEuPathDB" id="AmoebaDB:NF0069700"/>
<dbReference type="GO" id="GO:0005737">
    <property type="term" value="C:cytoplasm"/>
    <property type="evidence" value="ECO:0007669"/>
    <property type="project" value="TreeGrafter"/>
</dbReference>
<dbReference type="SMART" id="SM00262">
    <property type="entry name" value="GEL"/>
    <property type="match status" value="3"/>
</dbReference>
<dbReference type="CDD" id="cd11292">
    <property type="entry name" value="gelsolin_S3_like"/>
    <property type="match status" value="1"/>
</dbReference>
<dbReference type="RefSeq" id="XP_044566848.1">
    <property type="nucleotide sequence ID" value="XM_044702466.1"/>
</dbReference>
<keyword evidence="1" id="KW-0677">Repeat</keyword>
<accession>A0A6A5C9U4</accession>
<dbReference type="InterPro" id="IPR007123">
    <property type="entry name" value="Gelsolin-like_dom"/>
</dbReference>
<dbReference type="GO" id="GO:0008154">
    <property type="term" value="P:actin polymerization or depolymerization"/>
    <property type="evidence" value="ECO:0007669"/>
    <property type="project" value="TreeGrafter"/>
</dbReference>
<organism evidence="3 4">
    <name type="scientific">Naegleria fowleri</name>
    <name type="common">Brain eating amoeba</name>
    <dbReference type="NCBI Taxonomy" id="5763"/>
    <lineage>
        <taxon>Eukaryota</taxon>
        <taxon>Discoba</taxon>
        <taxon>Heterolobosea</taxon>
        <taxon>Tetramitia</taxon>
        <taxon>Eutetramitia</taxon>
        <taxon>Vahlkampfiidae</taxon>
        <taxon>Naegleria</taxon>
    </lineage>
</organism>
<dbReference type="OMA" id="HDMTLAK"/>
<feature type="domain" description="Gelsolin-like" evidence="2">
    <location>
        <begin position="317"/>
        <end position="385"/>
    </location>
</feature>
<dbReference type="SUPFAM" id="SSF55753">
    <property type="entry name" value="Actin depolymerizing proteins"/>
    <property type="match status" value="3"/>
</dbReference>
<evidence type="ECO:0000259" key="2">
    <source>
        <dbReference type="Pfam" id="PF00626"/>
    </source>
</evidence>
<dbReference type="Proteomes" id="UP000444721">
    <property type="component" value="Unassembled WGS sequence"/>
</dbReference>
<dbReference type="Pfam" id="PF00626">
    <property type="entry name" value="Gelsolin"/>
    <property type="match status" value="3"/>
</dbReference>
<dbReference type="GO" id="GO:0051015">
    <property type="term" value="F:actin filament binding"/>
    <property type="evidence" value="ECO:0007669"/>
    <property type="project" value="InterPro"/>
</dbReference>
<dbReference type="VEuPathDB" id="AmoebaDB:NfTy_023210"/>
<dbReference type="GeneID" id="68119211"/>
<reference evidence="3 4" key="1">
    <citation type="journal article" date="2019" name="Sci. Rep.">
        <title>Nanopore sequencing improves the draft genome of the human pathogenic amoeba Naegleria fowleri.</title>
        <authorList>
            <person name="Liechti N."/>
            <person name="Schurch N."/>
            <person name="Bruggmann R."/>
            <person name="Wittwer M."/>
        </authorList>
    </citation>
    <scope>NUCLEOTIDE SEQUENCE [LARGE SCALE GENOMIC DNA]</scope>
    <source>
        <strain evidence="3 4">ATCC 30894</strain>
    </source>
</reference>
<name>A0A6A5C9U4_NAEFO</name>
<protein>
    <recommendedName>
        <fullName evidence="2">Gelsolin-like domain-containing protein</fullName>
    </recommendedName>
</protein>
<evidence type="ECO:0000313" key="3">
    <source>
        <dbReference type="EMBL" id="KAF0982135.1"/>
    </source>
</evidence>
<feature type="domain" description="Gelsolin-like" evidence="2">
    <location>
        <begin position="54"/>
        <end position="134"/>
    </location>
</feature>
<keyword evidence="4" id="KW-1185">Reference proteome</keyword>
<dbReference type="GO" id="GO:0015629">
    <property type="term" value="C:actin cytoskeleton"/>
    <property type="evidence" value="ECO:0007669"/>
    <property type="project" value="TreeGrafter"/>
</dbReference>
<evidence type="ECO:0000313" key="4">
    <source>
        <dbReference type="Proteomes" id="UP000444721"/>
    </source>
</evidence>
<proteinExistence type="predicted"/>
<comment type="caution">
    <text evidence="3">The sequence shown here is derived from an EMBL/GenBank/DDBJ whole genome shotgun (WGS) entry which is preliminary data.</text>
</comment>
<gene>
    <name evidence="3" type="ORF">FDP41_011996</name>
</gene>
<dbReference type="InterPro" id="IPR007122">
    <property type="entry name" value="Villin/Gelsolin"/>
</dbReference>
<dbReference type="VEuPathDB" id="AmoebaDB:FDP41_011996"/>
<sequence>MMAHQVKLADSNCALIGSSLDLEARVRAARTADEWKGAGDQAGLAIWRIEQFKVKPVPKQEYGNFYDGDSYIVLNTVIDKNGKKSYDIHFWLGKLTSIDEMGVAAYKTVELDDLLGTLPKEHREVQGTESDLFLSYFQSCSKNSGLRVVHGGTATGFKHVDSELEKGRSTASDKGVVTLWHVKGRKNVRVYEVSPKCSSLNKGDAFILDARNKIFVWVGEEASPQEKYKTATVVTAMQDDRSDSAQVFHVGAGSKSERDMKAEEEFFSLLKGSPSEVQEAIPDSASLIPQEAKQKRLFRVSDASGSIVCTLVGEGDQVQKSLLNENDVFILDSGLHVFIWVGDKSSKQEKSNAMPFAINYVAKRGYLPNVPITREVEGLESQQFLSALSK</sequence>
<dbReference type="EMBL" id="VFQX01000012">
    <property type="protein sequence ID" value="KAF0982135.1"/>
    <property type="molecule type" value="Genomic_DNA"/>
</dbReference>
<dbReference type="PRINTS" id="PR00597">
    <property type="entry name" value="GELSOLIN"/>
</dbReference>
<feature type="domain" description="Gelsolin-like" evidence="2">
    <location>
        <begin position="188"/>
        <end position="257"/>
    </location>
</feature>
<evidence type="ECO:0000256" key="1">
    <source>
        <dbReference type="ARBA" id="ARBA00022737"/>
    </source>
</evidence>
<dbReference type="PANTHER" id="PTHR11977">
    <property type="entry name" value="VILLIN"/>
    <property type="match status" value="1"/>
</dbReference>